<dbReference type="AlphaFoldDB" id="A0A9K3HKY3"/>
<comment type="caution">
    <text evidence="1">The sequence shown here is derived from an EMBL/GenBank/DDBJ whole genome shotgun (WGS) entry which is preliminary data.</text>
</comment>
<name>A0A9K3HKY3_HELAN</name>
<organism evidence="1 2">
    <name type="scientific">Helianthus annuus</name>
    <name type="common">Common sunflower</name>
    <dbReference type="NCBI Taxonomy" id="4232"/>
    <lineage>
        <taxon>Eukaryota</taxon>
        <taxon>Viridiplantae</taxon>
        <taxon>Streptophyta</taxon>
        <taxon>Embryophyta</taxon>
        <taxon>Tracheophyta</taxon>
        <taxon>Spermatophyta</taxon>
        <taxon>Magnoliopsida</taxon>
        <taxon>eudicotyledons</taxon>
        <taxon>Gunneridae</taxon>
        <taxon>Pentapetalae</taxon>
        <taxon>asterids</taxon>
        <taxon>campanulids</taxon>
        <taxon>Asterales</taxon>
        <taxon>Asteraceae</taxon>
        <taxon>Asteroideae</taxon>
        <taxon>Heliantheae alliance</taxon>
        <taxon>Heliantheae</taxon>
        <taxon>Helianthus</taxon>
    </lineage>
</organism>
<evidence type="ECO:0000313" key="1">
    <source>
        <dbReference type="EMBL" id="KAF5780363.1"/>
    </source>
</evidence>
<proteinExistence type="predicted"/>
<evidence type="ECO:0000313" key="2">
    <source>
        <dbReference type="Proteomes" id="UP000215914"/>
    </source>
</evidence>
<reference evidence="1" key="1">
    <citation type="journal article" date="2017" name="Nature">
        <title>The sunflower genome provides insights into oil metabolism, flowering and Asterid evolution.</title>
        <authorList>
            <person name="Badouin H."/>
            <person name="Gouzy J."/>
            <person name="Grassa C.J."/>
            <person name="Murat F."/>
            <person name="Staton S.E."/>
            <person name="Cottret L."/>
            <person name="Lelandais-Briere C."/>
            <person name="Owens G.L."/>
            <person name="Carrere S."/>
            <person name="Mayjonade B."/>
            <person name="Legrand L."/>
            <person name="Gill N."/>
            <person name="Kane N.C."/>
            <person name="Bowers J.E."/>
            <person name="Hubner S."/>
            <person name="Bellec A."/>
            <person name="Berard A."/>
            <person name="Berges H."/>
            <person name="Blanchet N."/>
            <person name="Boniface M.C."/>
            <person name="Brunel D."/>
            <person name="Catrice O."/>
            <person name="Chaidir N."/>
            <person name="Claudel C."/>
            <person name="Donnadieu C."/>
            <person name="Faraut T."/>
            <person name="Fievet G."/>
            <person name="Helmstetter N."/>
            <person name="King M."/>
            <person name="Knapp S.J."/>
            <person name="Lai Z."/>
            <person name="Le Paslier M.C."/>
            <person name="Lippi Y."/>
            <person name="Lorenzon L."/>
            <person name="Mandel J.R."/>
            <person name="Marage G."/>
            <person name="Marchand G."/>
            <person name="Marquand E."/>
            <person name="Bret-Mestries E."/>
            <person name="Morien E."/>
            <person name="Nambeesan S."/>
            <person name="Nguyen T."/>
            <person name="Pegot-Espagnet P."/>
            <person name="Pouilly N."/>
            <person name="Raftis F."/>
            <person name="Sallet E."/>
            <person name="Schiex T."/>
            <person name="Thomas J."/>
            <person name="Vandecasteele C."/>
            <person name="Vares D."/>
            <person name="Vear F."/>
            <person name="Vautrin S."/>
            <person name="Crespi M."/>
            <person name="Mangin B."/>
            <person name="Burke J.M."/>
            <person name="Salse J."/>
            <person name="Munos S."/>
            <person name="Vincourt P."/>
            <person name="Rieseberg L.H."/>
            <person name="Langlade N.B."/>
        </authorList>
    </citation>
    <scope>NUCLEOTIDE SEQUENCE</scope>
    <source>
        <tissue evidence="1">Leaves</tissue>
    </source>
</reference>
<protein>
    <submittedName>
        <fullName evidence="1">Uncharacterized protein</fullName>
    </submittedName>
</protein>
<dbReference type="Proteomes" id="UP000215914">
    <property type="component" value="Unassembled WGS sequence"/>
</dbReference>
<keyword evidence="2" id="KW-1185">Reference proteome</keyword>
<reference evidence="1" key="2">
    <citation type="submission" date="2020-06" db="EMBL/GenBank/DDBJ databases">
        <title>Helianthus annuus Genome sequencing and assembly Release 2.</title>
        <authorList>
            <person name="Gouzy J."/>
            <person name="Langlade N."/>
            <person name="Munos S."/>
        </authorList>
    </citation>
    <scope>NUCLEOTIDE SEQUENCE</scope>
    <source>
        <tissue evidence="1">Leaves</tissue>
    </source>
</reference>
<sequence>MSKNFQLPYNSLKRFFSIQVNIDLYWQHVFPKEITFFEFSTYLCFFKFVLIGPEIWSLASTFICARCVIGYNRSCC</sequence>
<accession>A0A9K3HKY3</accession>
<gene>
    <name evidence="1" type="ORF">HanXRQr2_Chr11g0471011</name>
</gene>
<dbReference type="EMBL" id="MNCJ02000326">
    <property type="protein sequence ID" value="KAF5780363.1"/>
    <property type="molecule type" value="Genomic_DNA"/>
</dbReference>
<dbReference type="Gramene" id="mRNA:HanXRQr2_Chr11g0471011">
    <property type="protein sequence ID" value="CDS:HanXRQr2_Chr11g0471011.1"/>
    <property type="gene ID" value="HanXRQr2_Chr11g0471011"/>
</dbReference>